<comment type="caution">
    <text evidence="3">The sequence shown here is derived from an EMBL/GenBank/DDBJ whole genome shotgun (WGS) entry which is preliminary data.</text>
</comment>
<reference evidence="3" key="1">
    <citation type="journal article" date="2015" name="Nature">
        <title>Complex archaea that bridge the gap between prokaryotes and eukaryotes.</title>
        <authorList>
            <person name="Spang A."/>
            <person name="Saw J.H."/>
            <person name="Jorgensen S.L."/>
            <person name="Zaremba-Niedzwiedzka K."/>
            <person name="Martijn J."/>
            <person name="Lind A.E."/>
            <person name="van Eijk R."/>
            <person name="Schleper C."/>
            <person name="Guy L."/>
            <person name="Ettema T.J."/>
        </authorList>
    </citation>
    <scope>NUCLEOTIDE SEQUENCE</scope>
</reference>
<protein>
    <submittedName>
        <fullName evidence="3">Uncharacterized protein</fullName>
    </submittedName>
</protein>
<sequence length="107" mass="12070">MDMDIDLEMWVPIIVAFVAGLLSFVPIWWRTRQGADEAEARTATTLTEGAAELVEKYEKLLDRLEKQVAAQDKKIALQDKKITALATRVHVLEGQLRELGETPRNGH</sequence>
<accession>A0A0F8XSC4</accession>
<feature type="transmembrane region" description="Helical" evidence="2">
    <location>
        <begin position="7"/>
        <end position="29"/>
    </location>
</feature>
<keyword evidence="2" id="KW-1133">Transmembrane helix</keyword>
<evidence type="ECO:0000313" key="3">
    <source>
        <dbReference type="EMBL" id="KKK64110.1"/>
    </source>
</evidence>
<keyword evidence="2" id="KW-0472">Membrane</keyword>
<dbReference type="AlphaFoldDB" id="A0A0F8XSC4"/>
<keyword evidence="1" id="KW-0175">Coiled coil</keyword>
<proteinExistence type="predicted"/>
<feature type="coiled-coil region" evidence="1">
    <location>
        <begin position="47"/>
        <end position="81"/>
    </location>
</feature>
<evidence type="ECO:0000256" key="1">
    <source>
        <dbReference type="SAM" id="Coils"/>
    </source>
</evidence>
<organism evidence="3">
    <name type="scientific">marine sediment metagenome</name>
    <dbReference type="NCBI Taxonomy" id="412755"/>
    <lineage>
        <taxon>unclassified sequences</taxon>
        <taxon>metagenomes</taxon>
        <taxon>ecological metagenomes</taxon>
    </lineage>
</organism>
<evidence type="ECO:0000256" key="2">
    <source>
        <dbReference type="SAM" id="Phobius"/>
    </source>
</evidence>
<dbReference type="EMBL" id="LAZR01061176">
    <property type="protein sequence ID" value="KKK64110.1"/>
    <property type="molecule type" value="Genomic_DNA"/>
</dbReference>
<name>A0A0F8XSC4_9ZZZZ</name>
<gene>
    <name evidence="3" type="ORF">LCGC14_2987520</name>
</gene>
<keyword evidence="2" id="KW-0812">Transmembrane</keyword>